<evidence type="ECO:0000313" key="3">
    <source>
        <dbReference type="Proteomes" id="UP000036406"/>
    </source>
</evidence>
<dbReference type="InterPro" id="IPR050662">
    <property type="entry name" value="Sec-metab_biosynth-thioest"/>
</dbReference>
<dbReference type="KEGG" id="mpq:ABA45_17385"/>
<reference evidence="2 3" key="1">
    <citation type="submission" date="2015-05" db="EMBL/GenBank/DDBJ databases">
        <title>Complete genome of Marinobacter psychrophilus strain 20041T isolated from sea-ice of the Canadian Basin.</title>
        <authorList>
            <person name="Song L."/>
            <person name="Ren L."/>
            <person name="Yu Y."/>
            <person name="Wang X."/>
        </authorList>
    </citation>
    <scope>NUCLEOTIDE SEQUENCE [LARGE SCALE GENOMIC DNA]</scope>
    <source>
        <strain evidence="2 3">20041</strain>
    </source>
</reference>
<dbReference type="PATRIC" id="fig|330734.3.peg.3650"/>
<dbReference type="GO" id="GO:0003824">
    <property type="term" value="F:catalytic activity"/>
    <property type="evidence" value="ECO:0007669"/>
    <property type="project" value="UniProtKB-ARBA"/>
</dbReference>
<dbReference type="PROSITE" id="PS51462">
    <property type="entry name" value="NUDIX"/>
    <property type="match status" value="1"/>
</dbReference>
<dbReference type="Pfam" id="PF17778">
    <property type="entry name" value="WHD_BLACT"/>
    <property type="match status" value="1"/>
</dbReference>
<evidence type="ECO:0000259" key="1">
    <source>
        <dbReference type="PROSITE" id="PS51462"/>
    </source>
</evidence>
<dbReference type="Pfam" id="PF00753">
    <property type="entry name" value="Lactamase_B"/>
    <property type="match status" value="1"/>
</dbReference>
<dbReference type="STRING" id="330734.ABA45_17385"/>
<accession>A0A0H4I4M8</accession>
<dbReference type="CDD" id="cd18870">
    <property type="entry name" value="NUDIX_AcylCoAdiphos_Nudt19"/>
    <property type="match status" value="1"/>
</dbReference>
<evidence type="ECO:0000313" key="2">
    <source>
        <dbReference type="EMBL" id="AKO53989.1"/>
    </source>
</evidence>
<sequence>MDIRPAATLALIRDSDKGLEVLLLQRTWKASFLPGYFVFPGGAVDDADQACRAHIAGPDDSAISQTMSLSEGGADYMVAALRECFEEAGLLLAVKDNGELVGADHPIHQSRQALFRGDVSLQVLCLQHNLILPLDRLAYLSHWVTPPGPPRRFDTRFFVAVTPENQIASHDGEETIDHLWITPQQGLAQYRSGERLFSLPTLRTLRVLHDFTHTGEVMRYAHANPPEPLPSEPWPARRRDKTIVLEPDAPAYDEARKLDPEGAGTTNAVIVPGEPVEIAAGVIRLTSPNPGVMTGPGTNTYLVGHDRFTVIDPGPEDPAHIERILQLTGGRVDQVLVTHTHQDHSPATSLLKQRTGCRLIGRAAPAGASQDSSFFPDMEPEHGDLIATDAGILKVLHTPGHASNHLCYLLLEQGILFSGDHIMQGSTVVINPPDGDMKAYMESLYDLLAEPLSFIAPGHGFVMARPEATVDYLITHRLTREHKIARVLKKLAPVSLKNLTTSAYDDVPAAIHGVAARSALAHLLKLEQEGRASCNGDAWHSTRHT</sequence>
<organism evidence="2 3">
    <name type="scientific">Marinobacter psychrophilus</name>
    <dbReference type="NCBI Taxonomy" id="330734"/>
    <lineage>
        <taxon>Bacteria</taxon>
        <taxon>Pseudomonadati</taxon>
        <taxon>Pseudomonadota</taxon>
        <taxon>Gammaproteobacteria</taxon>
        <taxon>Pseudomonadales</taxon>
        <taxon>Marinobacteraceae</taxon>
        <taxon>Marinobacter</taxon>
    </lineage>
</organism>
<proteinExistence type="predicted"/>
<dbReference type="SMART" id="SM00849">
    <property type="entry name" value="Lactamase_B"/>
    <property type="match status" value="1"/>
</dbReference>
<protein>
    <submittedName>
        <fullName evidence="2">Beta-lactamase</fullName>
    </submittedName>
</protein>
<gene>
    <name evidence="2" type="ORF">ABA45_17385</name>
</gene>
<dbReference type="PANTHER" id="PTHR23131:SF0">
    <property type="entry name" value="ENDORIBONUCLEASE LACTB2"/>
    <property type="match status" value="1"/>
</dbReference>
<dbReference type="RefSeq" id="WP_048388264.1">
    <property type="nucleotide sequence ID" value="NZ_CP011494.1"/>
</dbReference>
<dbReference type="InterPro" id="IPR036866">
    <property type="entry name" value="RibonucZ/Hydroxyglut_hydro"/>
</dbReference>
<dbReference type="AlphaFoldDB" id="A0A0H4I4M8"/>
<dbReference type="Pfam" id="PF00293">
    <property type="entry name" value="NUDIX"/>
    <property type="match status" value="1"/>
</dbReference>
<feature type="domain" description="Nudix hydrolase" evidence="1">
    <location>
        <begin position="2"/>
        <end position="203"/>
    </location>
</feature>
<dbReference type="PANTHER" id="PTHR23131">
    <property type="entry name" value="ENDORIBONUCLEASE LACTB2"/>
    <property type="match status" value="1"/>
</dbReference>
<dbReference type="InterPro" id="IPR041516">
    <property type="entry name" value="LACTB2_WH"/>
</dbReference>
<name>A0A0H4I4M8_9GAMM</name>
<dbReference type="Gene3D" id="1.10.10.10">
    <property type="entry name" value="Winged helix-like DNA-binding domain superfamily/Winged helix DNA-binding domain"/>
    <property type="match status" value="1"/>
</dbReference>
<dbReference type="PROSITE" id="PS51450">
    <property type="entry name" value="LRR"/>
    <property type="match status" value="1"/>
</dbReference>
<dbReference type="SUPFAM" id="SSF55811">
    <property type="entry name" value="Nudix"/>
    <property type="match status" value="1"/>
</dbReference>
<dbReference type="Gene3D" id="3.60.15.10">
    <property type="entry name" value="Ribonuclease Z/Hydroxyacylglutathione hydrolase-like"/>
    <property type="match status" value="1"/>
</dbReference>
<dbReference type="InterPro" id="IPR015797">
    <property type="entry name" value="NUDIX_hydrolase-like_dom_sf"/>
</dbReference>
<dbReference type="InterPro" id="IPR000086">
    <property type="entry name" value="NUDIX_hydrolase_dom"/>
</dbReference>
<dbReference type="InterPro" id="IPR001611">
    <property type="entry name" value="Leu-rich_rpt"/>
</dbReference>
<dbReference type="Proteomes" id="UP000036406">
    <property type="component" value="Chromosome"/>
</dbReference>
<dbReference type="EMBL" id="CP011494">
    <property type="protein sequence ID" value="AKO53989.1"/>
    <property type="molecule type" value="Genomic_DNA"/>
</dbReference>
<dbReference type="CDD" id="cd16278">
    <property type="entry name" value="metallo-hydrolase-like_MBL-fold"/>
    <property type="match status" value="1"/>
</dbReference>
<dbReference type="InterPro" id="IPR036388">
    <property type="entry name" value="WH-like_DNA-bd_sf"/>
</dbReference>
<dbReference type="SUPFAM" id="SSF56281">
    <property type="entry name" value="Metallo-hydrolase/oxidoreductase"/>
    <property type="match status" value="1"/>
</dbReference>
<dbReference type="Gene3D" id="3.90.79.10">
    <property type="entry name" value="Nucleoside Triphosphate Pyrophosphohydrolase"/>
    <property type="match status" value="1"/>
</dbReference>
<keyword evidence="3" id="KW-1185">Reference proteome</keyword>
<dbReference type="InterPro" id="IPR001279">
    <property type="entry name" value="Metallo-B-lactamas"/>
</dbReference>